<evidence type="ECO:0000313" key="2">
    <source>
        <dbReference type="Proteomes" id="UP000800097"/>
    </source>
</evidence>
<dbReference type="AlphaFoldDB" id="A0A6A6JKW0"/>
<dbReference type="OrthoDB" id="3772622at2759"/>
<sequence length="236" mass="26938">MVLGPEEYEEKRMLNSASTVLAAWCALIKEADLMVLRDKRQEEPTSDDKSRLRFRNYNAKPPSSSISVFEISKWVWSNLAAEHGLSKEITFEKLEATAEDAIIILRTLWERAAELEIDMKMRIAFHANVLLSAMGGFQPSTLGKVRYRDILLSVMRNPADTKMLKHASTITILRNKLKNSLHIKSKCHLIVACAIQDDAFEASYTNADEFLNMPALGNVDYIELPWKEKKLDDFIF</sequence>
<gene>
    <name evidence="1" type="ORF">EI97DRAFT_441364</name>
</gene>
<organism evidence="1 2">
    <name type="scientific">Westerdykella ornata</name>
    <dbReference type="NCBI Taxonomy" id="318751"/>
    <lineage>
        <taxon>Eukaryota</taxon>
        <taxon>Fungi</taxon>
        <taxon>Dikarya</taxon>
        <taxon>Ascomycota</taxon>
        <taxon>Pezizomycotina</taxon>
        <taxon>Dothideomycetes</taxon>
        <taxon>Pleosporomycetidae</taxon>
        <taxon>Pleosporales</taxon>
        <taxon>Sporormiaceae</taxon>
        <taxon>Westerdykella</taxon>
    </lineage>
</organism>
<dbReference type="RefSeq" id="XP_033654829.1">
    <property type="nucleotide sequence ID" value="XM_033799695.1"/>
</dbReference>
<name>A0A6A6JKW0_WESOR</name>
<dbReference type="PANTHER" id="PTHR37535:SF3">
    <property type="entry name" value="FLUG DOMAIN-CONTAINING PROTEIN"/>
    <property type="match status" value="1"/>
</dbReference>
<protein>
    <submittedName>
        <fullName evidence="1">Uncharacterized protein</fullName>
    </submittedName>
</protein>
<dbReference type="GeneID" id="54552870"/>
<evidence type="ECO:0000313" key="1">
    <source>
        <dbReference type="EMBL" id="KAF2277290.1"/>
    </source>
</evidence>
<dbReference type="PANTHER" id="PTHR37535">
    <property type="entry name" value="FLUG DOMAIN PROTEIN"/>
    <property type="match status" value="1"/>
</dbReference>
<accession>A0A6A6JKW0</accession>
<dbReference type="Proteomes" id="UP000800097">
    <property type="component" value="Unassembled WGS sequence"/>
</dbReference>
<dbReference type="EMBL" id="ML986490">
    <property type="protein sequence ID" value="KAF2277290.1"/>
    <property type="molecule type" value="Genomic_DNA"/>
</dbReference>
<reference evidence="1" key="1">
    <citation type="journal article" date="2020" name="Stud. Mycol.">
        <title>101 Dothideomycetes genomes: a test case for predicting lifestyles and emergence of pathogens.</title>
        <authorList>
            <person name="Haridas S."/>
            <person name="Albert R."/>
            <person name="Binder M."/>
            <person name="Bloem J."/>
            <person name="Labutti K."/>
            <person name="Salamov A."/>
            <person name="Andreopoulos B."/>
            <person name="Baker S."/>
            <person name="Barry K."/>
            <person name="Bills G."/>
            <person name="Bluhm B."/>
            <person name="Cannon C."/>
            <person name="Castanera R."/>
            <person name="Culley D."/>
            <person name="Daum C."/>
            <person name="Ezra D."/>
            <person name="Gonzalez J."/>
            <person name="Henrissat B."/>
            <person name="Kuo A."/>
            <person name="Liang C."/>
            <person name="Lipzen A."/>
            <person name="Lutzoni F."/>
            <person name="Magnuson J."/>
            <person name="Mondo S."/>
            <person name="Nolan M."/>
            <person name="Ohm R."/>
            <person name="Pangilinan J."/>
            <person name="Park H.-J."/>
            <person name="Ramirez L."/>
            <person name="Alfaro M."/>
            <person name="Sun H."/>
            <person name="Tritt A."/>
            <person name="Yoshinaga Y."/>
            <person name="Zwiers L.-H."/>
            <person name="Turgeon B."/>
            <person name="Goodwin S."/>
            <person name="Spatafora J."/>
            <person name="Crous P."/>
            <person name="Grigoriev I."/>
        </authorList>
    </citation>
    <scope>NUCLEOTIDE SEQUENCE</scope>
    <source>
        <strain evidence="1">CBS 379.55</strain>
    </source>
</reference>
<keyword evidence="2" id="KW-1185">Reference proteome</keyword>
<proteinExistence type="predicted"/>